<evidence type="ECO:0000256" key="14">
    <source>
        <dbReference type="ARBA" id="ARBA00023136"/>
    </source>
</evidence>
<accession>A0A922CJX9</accession>
<dbReference type="EC" id="1.3.5.2" evidence="4 16"/>
<dbReference type="AlphaFoldDB" id="A0A922CJX9"/>
<evidence type="ECO:0000313" key="19">
    <source>
        <dbReference type="Proteomes" id="UP000791440"/>
    </source>
</evidence>
<evidence type="ECO:0000256" key="15">
    <source>
        <dbReference type="ARBA" id="ARBA00048639"/>
    </source>
</evidence>
<proteinExistence type="inferred from homology"/>
<sequence length="392" mass="43430">MSHRKESLRKIKSLCYVTLGGSIVYQYIYFKKDFCGYYENVLQPLSHYLNPELAHKVGIAAIKYGIFPPEIKEDPIVLKTKFLKYNLNNPIGIAAGFDKHGDAIIGLKKLGFSIVEIGSVTPEAQPGNPKPRVFRLPEDKAVINRYGFNSEGHDQVYKKIHNIEKGLLDKALLGINLGKNKLSDDAVHDYVLGIERFSNIADYFVINISSPNTPGLRSLQKKEELEELLKQINKTRNTVHAENKPPLLLKLAPDLSHEEMKDIVSVISKQESSVDGLIISNTTIDRSGLKNIEFNNETGGLSGKPLTDKSTQMIRDMYKLTTGKIPIIGVGGVFTGQDAYEKILAGASAVQIYTAFIYHGPPVVSKIKTQLAELLQRDGYSCVNDAIGKGVE</sequence>
<evidence type="ECO:0000256" key="13">
    <source>
        <dbReference type="ARBA" id="ARBA00023128"/>
    </source>
</evidence>
<evidence type="ECO:0000256" key="16">
    <source>
        <dbReference type="RuleBase" id="RU361255"/>
    </source>
</evidence>
<feature type="transmembrane region" description="Helical" evidence="16">
    <location>
        <begin position="12"/>
        <end position="30"/>
    </location>
</feature>
<evidence type="ECO:0000256" key="11">
    <source>
        <dbReference type="ARBA" id="ARBA00022989"/>
    </source>
</evidence>
<reference evidence="18" key="1">
    <citation type="journal article" date="2016" name="Insect Biochem. Mol. Biol.">
        <title>Multifaceted biological insights from a draft genome sequence of the tobacco hornworm moth, Manduca sexta.</title>
        <authorList>
            <person name="Kanost M.R."/>
            <person name="Arrese E.L."/>
            <person name="Cao X."/>
            <person name="Chen Y.R."/>
            <person name="Chellapilla S."/>
            <person name="Goldsmith M.R."/>
            <person name="Grosse-Wilde E."/>
            <person name="Heckel D.G."/>
            <person name="Herndon N."/>
            <person name="Jiang H."/>
            <person name="Papanicolaou A."/>
            <person name="Qu J."/>
            <person name="Soulages J.L."/>
            <person name="Vogel H."/>
            <person name="Walters J."/>
            <person name="Waterhouse R.M."/>
            <person name="Ahn S.J."/>
            <person name="Almeida F.C."/>
            <person name="An C."/>
            <person name="Aqrawi P."/>
            <person name="Bretschneider A."/>
            <person name="Bryant W.B."/>
            <person name="Bucks S."/>
            <person name="Chao H."/>
            <person name="Chevignon G."/>
            <person name="Christen J.M."/>
            <person name="Clarke D.F."/>
            <person name="Dittmer N.T."/>
            <person name="Ferguson L.C.F."/>
            <person name="Garavelou S."/>
            <person name="Gordon K.H.J."/>
            <person name="Gunaratna R.T."/>
            <person name="Han Y."/>
            <person name="Hauser F."/>
            <person name="He Y."/>
            <person name="Heidel-Fischer H."/>
            <person name="Hirsh A."/>
            <person name="Hu Y."/>
            <person name="Jiang H."/>
            <person name="Kalra D."/>
            <person name="Klinner C."/>
            <person name="Konig C."/>
            <person name="Kovar C."/>
            <person name="Kroll A.R."/>
            <person name="Kuwar S.S."/>
            <person name="Lee S.L."/>
            <person name="Lehman R."/>
            <person name="Li K."/>
            <person name="Li Z."/>
            <person name="Liang H."/>
            <person name="Lovelace S."/>
            <person name="Lu Z."/>
            <person name="Mansfield J.H."/>
            <person name="McCulloch K.J."/>
            <person name="Mathew T."/>
            <person name="Morton B."/>
            <person name="Muzny D.M."/>
            <person name="Neunemann D."/>
            <person name="Ongeri F."/>
            <person name="Pauchet Y."/>
            <person name="Pu L.L."/>
            <person name="Pyrousis I."/>
            <person name="Rao X.J."/>
            <person name="Redding A."/>
            <person name="Roesel C."/>
            <person name="Sanchez-Gracia A."/>
            <person name="Schaack S."/>
            <person name="Shukla A."/>
            <person name="Tetreau G."/>
            <person name="Wang Y."/>
            <person name="Xiong G.H."/>
            <person name="Traut W."/>
            <person name="Walsh T.K."/>
            <person name="Worley K.C."/>
            <person name="Wu D."/>
            <person name="Wu W."/>
            <person name="Wu Y.Q."/>
            <person name="Zhang X."/>
            <person name="Zou Z."/>
            <person name="Zucker H."/>
            <person name="Briscoe A.D."/>
            <person name="Burmester T."/>
            <person name="Clem R.J."/>
            <person name="Feyereisen R."/>
            <person name="Grimmelikhuijzen C.J.P."/>
            <person name="Hamodrakas S.J."/>
            <person name="Hansson B.S."/>
            <person name="Huguet E."/>
            <person name="Jermiin L.S."/>
            <person name="Lan Q."/>
            <person name="Lehman H.K."/>
            <person name="Lorenzen M."/>
            <person name="Merzendorfer H."/>
            <person name="Michalopoulos I."/>
            <person name="Morton D.B."/>
            <person name="Muthukrishnan S."/>
            <person name="Oakeshott J.G."/>
            <person name="Palmer W."/>
            <person name="Park Y."/>
            <person name="Passarelli A.L."/>
            <person name="Rozas J."/>
            <person name="Schwartz L.M."/>
            <person name="Smith W."/>
            <person name="Southgate A."/>
            <person name="Vilcinskas A."/>
            <person name="Vogt R."/>
            <person name="Wang P."/>
            <person name="Werren J."/>
            <person name="Yu X.Q."/>
            <person name="Zhou J.J."/>
            <person name="Brown S.J."/>
            <person name="Scherer S.E."/>
            <person name="Richards S."/>
            <person name="Blissard G.W."/>
        </authorList>
    </citation>
    <scope>NUCLEOTIDE SEQUENCE</scope>
</reference>
<dbReference type="GO" id="GO:0006207">
    <property type="term" value="P:'de novo' pyrimidine nucleobase biosynthetic process"/>
    <property type="evidence" value="ECO:0007669"/>
    <property type="project" value="InterPro"/>
</dbReference>
<evidence type="ECO:0000256" key="12">
    <source>
        <dbReference type="ARBA" id="ARBA00023002"/>
    </source>
</evidence>
<keyword evidence="12 16" id="KW-0560">Oxidoreductase</keyword>
<evidence type="ECO:0000256" key="7">
    <source>
        <dbReference type="ARBA" id="ARBA00022643"/>
    </source>
</evidence>
<keyword evidence="19" id="KW-1185">Reference proteome</keyword>
<comment type="pathway">
    <text evidence="2 16">Pyrimidine metabolism; UMP biosynthesis via de novo pathway; orotate from (S)-dihydroorotate (quinone route): step 1/1.</text>
</comment>
<keyword evidence="7 16" id="KW-0288">FMN</keyword>
<evidence type="ECO:0000313" key="18">
    <source>
        <dbReference type="EMBL" id="KAG6448867.1"/>
    </source>
</evidence>
<evidence type="ECO:0000256" key="1">
    <source>
        <dbReference type="ARBA" id="ARBA00004434"/>
    </source>
</evidence>
<keyword evidence="8 16" id="KW-0812">Transmembrane</keyword>
<dbReference type="Pfam" id="PF01180">
    <property type="entry name" value="DHO_dh"/>
    <property type="match status" value="1"/>
</dbReference>
<dbReference type="InterPro" id="IPR050074">
    <property type="entry name" value="DHO_dehydrogenase"/>
</dbReference>
<keyword evidence="10" id="KW-0809">Transit peptide</keyword>
<evidence type="ECO:0000256" key="8">
    <source>
        <dbReference type="ARBA" id="ARBA00022692"/>
    </source>
</evidence>
<dbReference type="InterPro" id="IPR001295">
    <property type="entry name" value="Dihydroorotate_DH_CS"/>
</dbReference>
<dbReference type="NCBIfam" id="TIGR01036">
    <property type="entry name" value="pyrD_sub2"/>
    <property type="match status" value="1"/>
</dbReference>
<dbReference type="NCBIfam" id="NF003652">
    <property type="entry name" value="PRK05286.2-5"/>
    <property type="match status" value="1"/>
</dbReference>
<dbReference type="InterPro" id="IPR013785">
    <property type="entry name" value="Aldolase_TIM"/>
</dbReference>
<dbReference type="PANTHER" id="PTHR48109:SF4">
    <property type="entry name" value="DIHYDROOROTATE DEHYDROGENASE (QUINONE), MITOCHONDRIAL"/>
    <property type="match status" value="1"/>
</dbReference>
<dbReference type="InterPro" id="IPR005719">
    <property type="entry name" value="Dihydroorotate_DH_2"/>
</dbReference>
<comment type="cofactor">
    <cofactor evidence="16">
        <name>FMN</name>
        <dbReference type="ChEBI" id="CHEBI:58210"/>
    </cofactor>
    <text evidence="16">Binds 1 FMN per subunit.</text>
</comment>
<dbReference type="Gene3D" id="3.20.20.70">
    <property type="entry name" value="Aldolase class I"/>
    <property type="match status" value="1"/>
</dbReference>
<dbReference type="FunFam" id="3.20.20.70:FF:000066">
    <property type="entry name" value="Dihydroorotate dehydrogenase (quinone), mitochondrial"/>
    <property type="match status" value="1"/>
</dbReference>
<evidence type="ECO:0000256" key="4">
    <source>
        <dbReference type="ARBA" id="ARBA00012791"/>
    </source>
</evidence>
<organism evidence="18 19">
    <name type="scientific">Manduca sexta</name>
    <name type="common">Tobacco hawkmoth</name>
    <name type="synonym">Tobacco hornworm</name>
    <dbReference type="NCBI Taxonomy" id="7130"/>
    <lineage>
        <taxon>Eukaryota</taxon>
        <taxon>Metazoa</taxon>
        <taxon>Ecdysozoa</taxon>
        <taxon>Arthropoda</taxon>
        <taxon>Hexapoda</taxon>
        <taxon>Insecta</taxon>
        <taxon>Pterygota</taxon>
        <taxon>Neoptera</taxon>
        <taxon>Endopterygota</taxon>
        <taxon>Lepidoptera</taxon>
        <taxon>Glossata</taxon>
        <taxon>Ditrysia</taxon>
        <taxon>Bombycoidea</taxon>
        <taxon>Sphingidae</taxon>
        <taxon>Sphinginae</taxon>
        <taxon>Sphingini</taxon>
        <taxon>Manduca</taxon>
    </lineage>
</organism>
<keyword evidence="9 16" id="KW-0999">Mitochondrion inner membrane</keyword>
<dbReference type="EMBL" id="JH668362">
    <property type="protein sequence ID" value="KAG6448867.1"/>
    <property type="molecule type" value="Genomic_DNA"/>
</dbReference>
<dbReference type="InterPro" id="IPR005720">
    <property type="entry name" value="Dihydroorotate_DH_cat"/>
</dbReference>
<reference evidence="18" key="2">
    <citation type="submission" date="2020-12" db="EMBL/GenBank/DDBJ databases">
        <authorList>
            <person name="Kanost M."/>
        </authorList>
    </citation>
    <scope>NUCLEOTIDE SEQUENCE</scope>
</reference>
<dbReference type="NCBIfam" id="NF003645">
    <property type="entry name" value="PRK05286.1-2"/>
    <property type="match status" value="1"/>
</dbReference>
<dbReference type="PANTHER" id="PTHR48109">
    <property type="entry name" value="DIHYDROOROTATE DEHYDROGENASE (QUINONE), MITOCHONDRIAL-RELATED"/>
    <property type="match status" value="1"/>
</dbReference>
<keyword evidence="11 16" id="KW-1133">Transmembrane helix</keyword>
<feature type="domain" description="Dihydroorotate dehydrogenase catalytic" evidence="17">
    <location>
        <begin position="78"/>
        <end position="375"/>
    </location>
</feature>
<comment type="catalytic activity">
    <reaction evidence="15 16">
        <text>(S)-dihydroorotate + a quinone = orotate + a quinol</text>
        <dbReference type="Rhea" id="RHEA:30187"/>
        <dbReference type="ChEBI" id="CHEBI:24646"/>
        <dbReference type="ChEBI" id="CHEBI:30839"/>
        <dbReference type="ChEBI" id="CHEBI:30864"/>
        <dbReference type="ChEBI" id="CHEBI:132124"/>
        <dbReference type="EC" id="1.3.5.2"/>
    </reaction>
</comment>
<dbReference type="PROSITE" id="PS00912">
    <property type="entry name" value="DHODEHASE_2"/>
    <property type="match status" value="1"/>
</dbReference>
<name>A0A922CJX9_MANSE</name>
<keyword evidence="6 16" id="KW-0285">Flavoprotein</keyword>
<evidence type="ECO:0000256" key="5">
    <source>
        <dbReference type="ARBA" id="ARBA00017599"/>
    </source>
</evidence>
<comment type="subcellular location">
    <subcellularLocation>
        <location evidence="1 16">Mitochondrion inner membrane</location>
        <topology evidence="1 16">Single-pass membrane protein</topology>
    </subcellularLocation>
</comment>
<evidence type="ECO:0000256" key="2">
    <source>
        <dbReference type="ARBA" id="ARBA00005161"/>
    </source>
</evidence>
<dbReference type="CDD" id="cd04738">
    <property type="entry name" value="DHOD_2_like"/>
    <property type="match status" value="1"/>
</dbReference>
<dbReference type="GO" id="GO:0106430">
    <property type="term" value="F:dihydroorotate dehydrogenase (quinone) activity"/>
    <property type="evidence" value="ECO:0007669"/>
    <property type="project" value="UniProtKB-EC"/>
</dbReference>
<dbReference type="PROSITE" id="PS00911">
    <property type="entry name" value="DHODEHASE_1"/>
    <property type="match status" value="1"/>
</dbReference>
<dbReference type="SUPFAM" id="SSF51395">
    <property type="entry name" value="FMN-linked oxidoreductases"/>
    <property type="match status" value="1"/>
</dbReference>
<dbReference type="GO" id="GO:0009220">
    <property type="term" value="P:pyrimidine ribonucleotide biosynthetic process"/>
    <property type="evidence" value="ECO:0007669"/>
    <property type="project" value="TreeGrafter"/>
</dbReference>
<evidence type="ECO:0000256" key="6">
    <source>
        <dbReference type="ARBA" id="ARBA00022630"/>
    </source>
</evidence>
<dbReference type="GO" id="GO:0005743">
    <property type="term" value="C:mitochondrial inner membrane"/>
    <property type="evidence" value="ECO:0007669"/>
    <property type="project" value="UniProtKB-SubCell"/>
</dbReference>
<evidence type="ECO:0000256" key="10">
    <source>
        <dbReference type="ARBA" id="ARBA00022946"/>
    </source>
</evidence>
<dbReference type="Proteomes" id="UP000791440">
    <property type="component" value="Unassembled WGS sequence"/>
</dbReference>
<comment type="caution">
    <text evidence="18">The sequence shown here is derived from an EMBL/GenBank/DDBJ whole genome shotgun (WGS) entry which is preliminary data.</text>
</comment>
<comment type="similarity">
    <text evidence="3 16">Belongs to the dihydroorotate dehydrogenase family. Type 2 subfamily.</text>
</comment>
<evidence type="ECO:0000259" key="17">
    <source>
        <dbReference type="Pfam" id="PF01180"/>
    </source>
</evidence>
<evidence type="ECO:0000256" key="3">
    <source>
        <dbReference type="ARBA" id="ARBA00005359"/>
    </source>
</evidence>
<protein>
    <recommendedName>
        <fullName evidence="5 16">Dihydroorotate dehydrogenase (quinone), mitochondrial</fullName>
        <shortName evidence="16">DHOdehase</shortName>
        <ecNumber evidence="4 16">1.3.5.2</ecNumber>
    </recommendedName>
</protein>
<evidence type="ECO:0000256" key="9">
    <source>
        <dbReference type="ARBA" id="ARBA00022792"/>
    </source>
</evidence>
<keyword evidence="13 16" id="KW-0496">Mitochondrion</keyword>
<dbReference type="OrthoDB" id="14784at2759"/>
<keyword evidence="14 16" id="KW-0472">Membrane</keyword>
<gene>
    <name evidence="18" type="ORF">O3G_MSEX005716</name>
</gene>